<feature type="compositionally biased region" description="Polar residues" evidence="1">
    <location>
        <begin position="208"/>
        <end position="221"/>
    </location>
</feature>
<gene>
    <name evidence="6" type="ORF">BCIN_01g03490</name>
</gene>
<protein>
    <submittedName>
        <fullName evidence="6">Uncharacterized protein</fullName>
    </submittedName>
</protein>
<reference evidence="6 7" key="2">
    <citation type="journal article" date="2012" name="Eukaryot. Cell">
        <title>Genome update of Botrytis cinerea strains B05.10 and T4.</title>
        <authorList>
            <person name="Staats M."/>
            <person name="van Kan J.A."/>
        </authorList>
    </citation>
    <scope>NUCLEOTIDE SEQUENCE [LARGE SCALE GENOMIC DNA]</scope>
    <source>
        <strain evidence="6 7">B05.10</strain>
    </source>
</reference>
<dbReference type="Pfam" id="PF24587">
    <property type="entry name" value="DUF7612"/>
    <property type="match status" value="1"/>
</dbReference>
<dbReference type="InterPro" id="IPR056030">
    <property type="entry name" value="DUF7611"/>
</dbReference>
<dbReference type="OMA" id="AVWWFLR"/>
<dbReference type="VEuPathDB" id="FungiDB:Bcin01g03490"/>
<feature type="region of interest" description="Disordered" evidence="1">
    <location>
        <begin position="273"/>
        <end position="332"/>
    </location>
</feature>
<evidence type="ECO:0000313" key="7">
    <source>
        <dbReference type="Proteomes" id="UP000001798"/>
    </source>
</evidence>
<evidence type="ECO:0000259" key="2">
    <source>
        <dbReference type="Pfam" id="PF24586"/>
    </source>
</evidence>
<feature type="region of interest" description="Disordered" evidence="1">
    <location>
        <begin position="1"/>
        <end position="233"/>
    </location>
</feature>
<organism evidence="6 7">
    <name type="scientific">Botryotinia fuckeliana (strain B05.10)</name>
    <name type="common">Noble rot fungus</name>
    <name type="synonym">Botrytis cinerea</name>
    <dbReference type="NCBI Taxonomy" id="332648"/>
    <lineage>
        <taxon>Eukaryota</taxon>
        <taxon>Fungi</taxon>
        <taxon>Dikarya</taxon>
        <taxon>Ascomycota</taxon>
        <taxon>Pezizomycotina</taxon>
        <taxon>Leotiomycetes</taxon>
        <taxon>Helotiales</taxon>
        <taxon>Sclerotiniaceae</taxon>
        <taxon>Botrytis</taxon>
    </lineage>
</organism>
<evidence type="ECO:0000259" key="4">
    <source>
        <dbReference type="Pfam" id="PF24588"/>
    </source>
</evidence>
<feature type="compositionally biased region" description="Polar residues" evidence="1">
    <location>
        <begin position="175"/>
        <end position="191"/>
    </location>
</feature>
<feature type="domain" description="DUF7613" evidence="4">
    <location>
        <begin position="775"/>
        <end position="922"/>
    </location>
</feature>
<keyword evidence="7" id="KW-1185">Reference proteome</keyword>
<feature type="domain" description="DUF7611" evidence="2">
    <location>
        <begin position="486"/>
        <end position="637"/>
    </location>
</feature>
<dbReference type="RefSeq" id="XP_001550974.1">
    <property type="nucleotide sequence ID" value="XM_001550924.2"/>
</dbReference>
<reference evidence="6 7" key="1">
    <citation type="journal article" date="2011" name="PLoS Genet.">
        <title>Genomic analysis of the necrotrophic fungal pathogens Sclerotinia sclerotiorum and Botrytis cinerea.</title>
        <authorList>
            <person name="Amselem J."/>
            <person name="Cuomo C.A."/>
            <person name="van Kan J.A."/>
            <person name="Viaud M."/>
            <person name="Benito E.P."/>
            <person name="Couloux A."/>
            <person name="Coutinho P.M."/>
            <person name="de Vries R.P."/>
            <person name="Dyer P.S."/>
            <person name="Fillinger S."/>
            <person name="Fournier E."/>
            <person name="Gout L."/>
            <person name="Hahn M."/>
            <person name="Kohn L."/>
            <person name="Lapalu N."/>
            <person name="Plummer K.M."/>
            <person name="Pradier J.M."/>
            <person name="Quevillon E."/>
            <person name="Sharon A."/>
            <person name="Simon A."/>
            <person name="ten Have A."/>
            <person name="Tudzynski B."/>
            <person name="Tudzynski P."/>
            <person name="Wincker P."/>
            <person name="Andrew M."/>
            <person name="Anthouard V."/>
            <person name="Beever R.E."/>
            <person name="Beffa R."/>
            <person name="Benoit I."/>
            <person name="Bouzid O."/>
            <person name="Brault B."/>
            <person name="Chen Z."/>
            <person name="Choquer M."/>
            <person name="Collemare J."/>
            <person name="Cotton P."/>
            <person name="Danchin E.G."/>
            <person name="Da Silva C."/>
            <person name="Gautier A."/>
            <person name="Giraud C."/>
            <person name="Giraud T."/>
            <person name="Gonzalez C."/>
            <person name="Grossetete S."/>
            <person name="Guldener U."/>
            <person name="Henrissat B."/>
            <person name="Howlett B.J."/>
            <person name="Kodira C."/>
            <person name="Kretschmer M."/>
            <person name="Lappartient A."/>
            <person name="Leroch M."/>
            <person name="Levis C."/>
            <person name="Mauceli E."/>
            <person name="Neuveglise C."/>
            <person name="Oeser B."/>
            <person name="Pearson M."/>
            <person name="Poulain J."/>
            <person name="Poussereau N."/>
            <person name="Quesneville H."/>
            <person name="Rascle C."/>
            <person name="Schumacher J."/>
            <person name="Segurens B."/>
            <person name="Sexton A."/>
            <person name="Silva E."/>
            <person name="Sirven C."/>
            <person name="Soanes D.M."/>
            <person name="Talbot N.J."/>
            <person name="Templeton M."/>
            <person name="Yandava C."/>
            <person name="Yarden O."/>
            <person name="Zeng Q."/>
            <person name="Rollins J.A."/>
            <person name="Lebrun M.H."/>
            <person name="Dickman M."/>
        </authorList>
    </citation>
    <scope>NUCLEOTIDE SEQUENCE [LARGE SCALE GENOMIC DNA]</scope>
    <source>
        <strain evidence="6 7">B05.10</strain>
    </source>
</reference>
<evidence type="ECO:0000259" key="5">
    <source>
        <dbReference type="Pfam" id="PF24589"/>
    </source>
</evidence>
<dbReference type="Pfam" id="PF24589">
    <property type="entry name" value="DUF7614"/>
    <property type="match status" value="1"/>
</dbReference>
<feature type="compositionally biased region" description="Low complexity" evidence="1">
    <location>
        <begin position="304"/>
        <end position="319"/>
    </location>
</feature>
<dbReference type="InterPro" id="IPR056032">
    <property type="entry name" value="DUF7613"/>
</dbReference>
<evidence type="ECO:0000259" key="3">
    <source>
        <dbReference type="Pfam" id="PF24587"/>
    </source>
</evidence>
<feature type="compositionally biased region" description="Basic and acidic residues" evidence="1">
    <location>
        <begin position="1"/>
        <end position="14"/>
    </location>
</feature>
<dbReference type="Proteomes" id="UP000001798">
    <property type="component" value="Chromosome 1"/>
</dbReference>
<feature type="compositionally biased region" description="Polar residues" evidence="1">
    <location>
        <begin position="273"/>
        <end position="295"/>
    </location>
</feature>
<proteinExistence type="predicted"/>
<name>A0A384J538_BOTFB</name>
<dbReference type="InterPro" id="IPR056031">
    <property type="entry name" value="DUF7612"/>
</dbReference>
<dbReference type="KEGG" id="bfu:BCIN_01g03490"/>
<reference evidence="6 7" key="3">
    <citation type="journal article" date="2017" name="Mol. Plant Pathol.">
        <title>A gapless genome sequence of the fungus Botrytis cinerea.</title>
        <authorList>
            <person name="Van Kan J.A."/>
            <person name="Stassen J.H."/>
            <person name="Mosbach A."/>
            <person name="Van Der Lee T.A."/>
            <person name="Faino L."/>
            <person name="Farmer A.D."/>
            <person name="Papasotiriou D.G."/>
            <person name="Zhou S."/>
            <person name="Seidl M.F."/>
            <person name="Cottam E."/>
            <person name="Edel D."/>
            <person name="Hahn M."/>
            <person name="Schwartz D.C."/>
            <person name="Dietrich R.A."/>
            <person name="Widdison S."/>
            <person name="Scalliet G."/>
        </authorList>
    </citation>
    <scope>NUCLEOTIDE SEQUENCE [LARGE SCALE GENOMIC DNA]</scope>
    <source>
        <strain evidence="6 7">B05.10</strain>
    </source>
</reference>
<feature type="domain" description="DUF7614" evidence="5">
    <location>
        <begin position="928"/>
        <end position="1059"/>
    </location>
</feature>
<dbReference type="InterPro" id="IPR056033">
    <property type="entry name" value="DUF7614"/>
</dbReference>
<sequence length="1073" mass="118984">MDATDSRKDIEHKQLKGRLMGRFFGKEKKPSSAEEVSDFLRGPTDKVYTAPSTAASNTPPRPPVLGRIDTSTAKRWPTAAEVNNARRNRSASPKRSRKGLVVRFTEAQPEVIGEGGDECASPTAEIAEALRSRAATIPQQKQTRRPGPPPPYGSSQGPADRFGDPDMFRPGPLRRTQTGFSTIADNDSASDSEPPPQPQRNQRNENNYNGNARTGSRSSFNGKAEAAMRASEGKALVRAVSGHFDERDLALAALTANEKSPPREDAHLNAMKNTQLSSSPGSNQFGRPETPSDSGRSNPPVPEESPSSFSRPSTTNSASAVESPPPTTRAPTFNLKDAALAVGDDALNDFARRTSHMFTLFRLSAESLKPLSSCSLEDLVRGALWWFLKGRSELESSIRDRSTTPEAKQNNAIGRQQAYSNLAKAYWLMEKIAPQCPEMNNHKNDHTINDALESRQAIISGLKKLTMSMKRNNILPPFGEDAPLLQGNDNQIWTRDEGDRSLLALQRPNTTLTLSGALPLGDSGTSFTYGRHFVDVYLLEEAASQHYRCPCLLSIVRGNHEEDLSFVITNQTGTLKLVIQHDKTRGPTWNDVSWVQKNNSLNIKLPRGFELRINCTPQDFRSLRGSYDFQNSVRQSLAQLDDEDLVFQMTIKAFQCFGQEKQAQSFPGEAVPKCEVRLFEKSIVEKAATGPRKKHRGFRLAVLTGKMTKNLRGIDQDISPMTSVQFSLLRGDNGYPALLLKIDDGNPRSSMVFTFEEADQRARLHALLTGGVIGREETVYGEIPIRSFVIEEPGGLAPRLGGLEWQSARVINEDAFDIQNAKTVLSEHLRVIMDFKTGSLTDRFNIGPGELKLRLDLHSTNELKILRQPQYDMTIMATQAQASNQPTKEFAEVLATIARAETTRTYVFPSLRELHLFQTALTGFVVVFDGRAASFNISRRRMVVPIYKKWDAAITRLQLVQKEKVVQLLAFFENFSHGDCMGFTLKSTDTFESSNKSGKFSLRIVDAKFAMPKPRVDGHSTLDSGFVNLDMPDYPGEHDDITVVFDTEAERDTFSKSLPAPVKVASRMGSVRR</sequence>
<dbReference type="Pfam" id="PF24586">
    <property type="entry name" value="DUF7611"/>
    <property type="match status" value="1"/>
</dbReference>
<dbReference type="GeneID" id="5431484"/>
<feature type="compositionally biased region" description="Basic residues" evidence="1">
    <location>
        <begin position="86"/>
        <end position="100"/>
    </location>
</feature>
<feature type="domain" description="DUF7612" evidence="3">
    <location>
        <begin position="641"/>
        <end position="770"/>
    </location>
</feature>
<dbReference type="Pfam" id="PF24588">
    <property type="entry name" value="DUF7613"/>
    <property type="match status" value="1"/>
</dbReference>
<accession>A0A384J538</accession>
<evidence type="ECO:0000256" key="1">
    <source>
        <dbReference type="SAM" id="MobiDB-lite"/>
    </source>
</evidence>
<dbReference type="AlphaFoldDB" id="A0A384J538"/>
<dbReference type="EMBL" id="CP009805">
    <property type="protein sequence ID" value="ATZ45594.1"/>
    <property type="molecule type" value="Genomic_DNA"/>
</dbReference>
<dbReference type="OrthoDB" id="4356615at2759"/>
<evidence type="ECO:0000313" key="6">
    <source>
        <dbReference type="EMBL" id="ATZ45594.1"/>
    </source>
</evidence>